<evidence type="ECO:0000256" key="8">
    <source>
        <dbReference type="ARBA" id="ARBA00023014"/>
    </source>
</evidence>
<evidence type="ECO:0000313" key="11">
    <source>
        <dbReference type="EMBL" id="ABK19595.1"/>
    </source>
</evidence>
<feature type="domain" description="4Fe-4S ferredoxin-type" evidence="10">
    <location>
        <begin position="53"/>
        <end position="84"/>
    </location>
</feature>
<evidence type="ECO:0000313" key="12">
    <source>
        <dbReference type="Proteomes" id="UP000001784"/>
    </source>
</evidence>
<dbReference type="InParanoid" id="A0LQ93"/>
<dbReference type="GO" id="GO:0051536">
    <property type="term" value="F:iron-sulfur cluster binding"/>
    <property type="evidence" value="ECO:0007669"/>
    <property type="project" value="UniProtKB-KW"/>
</dbReference>
<evidence type="ECO:0000256" key="4">
    <source>
        <dbReference type="ARBA" id="ARBA00022448"/>
    </source>
</evidence>
<evidence type="ECO:0000256" key="1">
    <source>
        <dbReference type="ARBA" id="ARBA00003208"/>
    </source>
</evidence>
<dbReference type="InterPro" id="IPR017896">
    <property type="entry name" value="4Fe4S_Fe-S-bd"/>
</dbReference>
<evidence type="ECO:0000256" key="9">
    <source>
        <dbReference type="ARBA" id="ARBA00023231"/>
    </source>
</evidence>
<dbReference type="eggNOG" id="COG2440">
    <property type="taxonomic scope" value="Bacteria"/>
</dbReference>
<dbReference type="HOGENOM" id="CLU_163428_0_0_7"/>
<comment type="similarity">
    <text evidence="2">To ferredoxins from P.putida and C.tartarivorum, ferredoxin I from A.vinelandii, ferredoxin II from D.desulfuricans.</text>
</comment>
<name>A0LQ93_SYNFM</name>
<dbReference type="KEGG" id="sfu:Sfum_3926"/>
<reference evidence="11 12" key="1">
    <citation type="submission" date="2006-10" db="EMBL/GenBank/DDBJ databases">
        <title>Complete sequence of Syntrophobacter fumaroxidans MPOB.</title>
        <authorList>
            <consortium name="US DOE Joint Genome Institute"/>
            <person name="Copeland A."/>
            <person name="Lucas S."/>
            <person name="Lapidus A."/>
            <person name="Barry K."/>
            <person name="Detter J.C."/>
            <person name="Glavina del Rio T."/>
            <person name="Hammon N."/>
            <person name="Israni S."/>
            <person name="Pitluck S."/>
            <person name="Goltsman E.G."/>
            <person name="Martinez M."/>
            <person name="Schmutz J."/>
            <person name="Larimer F."/>
            <person name="Land M."/>
            <person name="Hauser L."/>
            <person name="Kyrpides N."/>
            <person name="Kim E."/>
            <person name="Boone D.R."/>
            <person name="Brockman F."/>
            <person name="Culley D."/>
            <person name="Ferry J."/>
            <person name="Gunsalus R."/>
            <person name="McInerney M.J."/>
            <person name="Morrison M."/>
            <person name="Plugge C."/>
            <person name="Rohlin L."/>
            <person name="Scholten J."/>
            <person name="Sieber J."/>
            <person name="Stams A.J.M."/>
            <person name="Worm P."/>
            <person name="Henstra A.M."/>
            <person name="Richardson P."/>
        </authorList>
    </citation>
    <scope>NUCLEOTIDE SEQUENCE [LARGE SCALE GENOMIC DNA]</scope>
    <source>
        <strain evidence="12">DSM 10017 / MPOB</strain>
    </source>
</reference>
<keyword evidence="8" id="KW-0411">Iron-sulfur</keyword>
<dbReference type="PANTHER" id="PTHR43082">
    <property type="entry name" value="FERREDOXIN-LIKE"/>
    <property type="match status" value="1"/>
</dbReference>
<dbReference type="OrthoDB" id="9800260at2"/>
<dbReference type="InterPro" id="IPR007859">
    <property type="entry name" value="ETF-QO/FixX_C"/>
</dbReference>
<evidence type="ECO:0000256" key="3">
    <source>
        <dbReference type="ARBA" id="ARBA00020378"/>
    </source>
</evidence>
<dbReference type="GO" id="GO:0005506">
    <property type="term" value="F:iron ion binding"/>
    <property type="evidence" value="ECO:0007669"/>
    <property type="project" value="InterPro"/>
</dbReference>
<accession>A0LQ93</accession>
<keyword evidence="7" id="KW-0408">Iron</keyword>
<dbReference type="EMBL" id="CP000478">
    <property type="protein sequence ID" value="ABK19595.1"/>
    <property type="molecule type" value="Genomic_DNA"/>
</dbReference>
<protein>
    <recommendedName>
        <fullName evidence="3">Ferredoxin-like protein</fullName>
    </recommendedName>
</protein>
<dbReference type="Proteomes" id="UP000001784">
    <property type="component" value="Chromosome"/>
</dbReference>
<evidence type="ECO:0000256" key="6">
    <source>
        <dbReference type="ARBA" id="ARBA00022982"/>
    </source>
</evidence>
<keyword evidence="6" id="KW-0249">Electron transport</keyword>
<dbReference type="SUPFAM" id="SSF54862">
    <property type="entry name" value="4Fe-4S ferredoxins"/>
    <property type="match status" value="1"/>
</dbReference>
<keyword evidence="5" id="KW-0479">Metal-binding</keyword>
<dbReference type="InterPro" id="IPR012206">
    <property type="entry name" value="Fd_FixX"/>
</dbReference>
<dbReference type="PROSITE" id="PS00198">
    <property type="entry name" value="4FE4S_FER_1"/>
    <property type="match status" value="1"/>
</dbReference>
<dbReference type="STRING" id="335543.Sfum_3926"/>
<keyword evidence="9" id="KW-0535">Nitrogen fixation</keyword>
<comment type="function">
    <text evidence="1">Could be a 3Fe-4S cluster-containing protein.</text>
</comment>
<organism evidence="11 12">
    <name type="scientific">Syntrophobacter fumaroxidans (strain DSM 10017 / MPOB)</name>
    <dbReference type="NCBI Taxonomy" id="335543"/>
    <lineage>
        <taxon>Bacteria</taxon>
        <taxon>Pseudomonadati</taxon>
        <taxon>Thermodesulfobacteriota</taxon>
        <taxon>Syntrophobacteria</taxon>
        <taxon>Syntrophobacterales</taxon>
        <taxon>Syntrophobacteraceae</taxon>
        <taxon>Syntrophobacter</taxon>
    </lineage>
</organism>
<dbReference type="PANTHER" id="PTHR43082:SF3">
    <property type="entry name" value="FERREDOXIN-LIKE PROTEIN YDIT"/>
    <property type="match status" value="1"/>
</dbReference>
<keyword evidence="4" id="KW-0813">Transport</keyword>
<keyword evidence="12" id="KW-1185">Reference proteome</keyword>
<dbReference type="PROSITE" id="PS51379">
    <property type="entry name" value="4FE4S_FER_2"/>
    <property type="match status" value="2"/>
</dbReference>
<feature type="domain" description="4Fe-4S ferredoxin-type" evidence="10">
    <location>
        <begin position="22"/>
        <end position="52"/>
    </location>
</feature>
<evidence type="ECO:0000256" key="7">
    <source>
        <dbReference type="ARBA" id="ARBA00023004"/>
    </source>
</evidence>
<evidence type="ECO:0000256" key="2">
    <source>
        <dbReference type="ARBA" id="ARBA00009192"/>
    </source>
</evidence>
<proteinExistence type="predicted"/>
<evidence type="ECO:0000259" key="10">
    <source>
        <dbReference type="PROSITE" id="PS51379"/>
    </source>
</evidence>
<dbReference type="RefSeq" id="WP_011700711.1">
    <property type="nucleotide sequence ID" value="NC_008554.1"/>
</dbReference>
<dbReference type="Pfam" id="PF05187">
    <property type="entry name" value="Fer4_ETF_QO"/>
    <property type="match status" value="1"/>
</dbReference>
<evidence type="ECO:0000256" key="5">
    <source>
        <dbReference type="ARBA" id="ARBA00022723"/>
    </source>
</evidence>
<dbReference type="InterPro" id="IPR017900">
    <property type="entry name" value="4Fe4S_Fe_S_CS"/>
</dbReference>
<dbReference type="FunCoup" id="A0LQ93">
    <property type="interactions" value="16"/>
</dbReference>
<sequence>MKRLSIEQLLGMNKFVVDDEEAHIKVNREVCASCPDKPCTWACPAGLYSVKDGALSFDYAGCLECGTCRVACPNAGSAIDWNYPRGGFGVHFRYG</sequence>
<dbReference type="Gene3D" id="3.30.70.20">
    <property type="match status" value="1"/>
</dbReference>
<dbReference type="AlphaFoldDB" id="A0LQ93"/>
<gene>
    <name evidence="11" type="ordered locus">Sfum_3926</name>
</gene>
<dbReference type="PIRSF" id="PIRSF036548">
    <property type="entry name" value="Fdx_FixX"/>
    <property type="match status" value="1"/>
</dbReference>